<dbReference type="HOGENOM" id="CLU_015679_0_0_1"/>
<dbReference type="PANTHER" id="PTHR15157:SF13">
    <property type="entry name" value="AUTOPHAGY-RELATED PROTEIN 14"/>
    <property type="match status" value="1"/>
</dbReference>
<reference evidence="5 6" key="1">
    <citation type="journal article" date="2014" name="PLoS Genet.">
        <title>Analysis of the Phlebiopsis gigantea genome, transcriptome and secretome provides insight into its pioneer colonization strategies of wood.</title>
        <authorList>
            <person name="Hori C."/>
            <person name="Ishida T."/>
            <person name="Igarashi K."/>
            <person name="Samejima M."/>
            <person name="Suzuki H."/>
            <person name="Master E."/>
            <person name="Ferreira P."/>
            <person name="Ruiz-Duenas F.J."/>
            <person name="Held B."/>
            <person name="Canessa P."/>
            <person name="Larrondo L.F."/>
            <person name="Schmoll M."/>
            <person name="Druzhinina I.S."/>
            <person name="Kubicek C.P."/>
            <person name="Gaskell J.A."/>
            <person name="Kersten P."/>
            <person name="St John F."/>
            <person name="Glasner J."/>
            <person name="Sabat G."/>
            <person name="Splinter BonDurant S."/>
            <person name="Syed K."/>
            <person name="Yadav J."/>
            <person name="Mgbeahuruike A.C."/>
            <person name="Kovalchuk A."/>
            <person name="Asiegbu F.O."/>
            <person name="Lackner G."/>
            <person name="Hoffmeister D."/>
            <person name="Rencoret J."/>
            <person name="Gutierrez A."/>
            <person name="Sun H."/>
            <person name="Lindquist E."/>
            <person name="Barry K."/>
            <person name="Riley R."/>
            <person name="Grigoriev I.V."/>
            <person name="Henrissat B."/>
            <person name="Kues U."/>
            <person name="Berka R.M."/>
            <person name="Martinez A.T."/>
            <person name="Covert S.F."/>
            <person name="Blanchette R.A."/>
            <person name="Cullen D."/>
        </authorList>
    </citation>
    <scope>NUCLEOTIDE SEQUENCE [LARGE SCALE GENOMIC DNA]</scope>
    <source>
        <strain evidence="5 6">11061_1 CR5-6</strain>
    </source>
</reference>
<feature type="compositionally biased region" description="Acidic residues" evidence="4">
    <location>
        <begin position="547"/>
        <end position="561"/>
    </location>
</feature>
<feature type="compositionally biased region" description="Low complexity" evidence="4">
    <location>
        <begin position="193"/>
        <end position="204"/>
    </location>
</feature>
<evidence type="ECO:0000313" key="5">
    <source>
        <dbReference type="EMBL" id="KIP01772.1"/>
    </source>
</evidence>
<evidence type="ECO:0000256" key="2">
    <source>
        <dbReference type="ARBA" id="ARBA00013807"/>
    </source>
</evidence>
<feature type="compositionally biased region" description="Polar residues" evidence="4">
    <location>
        <begin position="410"/>
        <end position="420"/>
    </location>
</feature>
<evidence type="ECO:0000256" key="3">
    <source>
        <dbReference type="ARBA" id="ARBA00023054"/>
    </source>
</evidence>
<keyword evidence="6" id="KW-1185">Reference proteome</keyword>
<keyword evidence="3" id="KW-0175">Coiled coil</keyword>
<dbReference type="Proteomes" id="UP000053257">
    <property type="component" value="Unassembled WGS sequence"/>
</dbReference>
<dbReference type="InterPro" id="IPR018791">
    <property type="entry name" value="UV_resistance/autophagy_Atg14"/>
</dbReference>
<evidence type="ECO:0000313" key="6">
    <source>
        <dbReference type="Proteomes" id="UP000053257"/>
    </source>
</evidence>
<dbReference type="AlphaFoldDB" id="A0A0C3RZD0"/>
<dbReference type="GO" id="GO:0005768">
    <property type="term" value="C:endosome"/>
    <property type="evidence" value="ECO:0007669"/>
    <property type="project" value="TreeGrafter"/>
</dbReference>
<dbReference type="OrthoDB" id="16772at2759"/>
<dbReference type="Pfam" id="PF10186">
    <property type="entry name" value="ATG14"/>
    <property type="match status" value="2"/>
</dbReference>
<dbReference type="EMBL" id="KN840738">
    <property type="protein sequence ID" value="KIP01772.1"/>
    <property type="molecule type" value="Genomic_DNA"/>
</dbReference>
<dbReference type="GO" id="GO:0035493">
    <property type="term" value="P:SNARE complex assembly"/>
    <property type="evidence" value="ECO:0007669"/>
    <property type="project" value="TreeGrafter"/>
</dbReference>
<dbReference type="GO" id="GO:0000323">
    <property type="term" value="C:lytic vacuole"/>
    <property type="evidence" value="ECO:0007669"/>
    <property type="project" value="TreeGrafter"/>
</dbReference>
<organism evidence="5 6">
    <name type="scientific">Phlebiopsis gigantea (strain 11061_1 CR5-6)</name>
    <name type="common">White-rot fungus</name>
    <name type="synonym">Peniophora gigantea</name>
    <dbReference type="NCBI Taxonomy" id="745531"/>
    <lineage>
        <taxon>Eukaryota</taxon>
        <taxon>Fungi</taxon>
        <taxon>Dikarya</taxon>
        <taxon>Basidiomycota</taxon>
        <taxon>Agaricomycotina</taxon>
        <taxon>Agaricomycetes</taxon>
        <taxon>Polyporales</taxon>
        <taxon>Phanerochaetaceae</taxon>
        <taxon>Phlebiopsis</taxon>
    </lineage>
</organism>
<dbReference type="GO" id="GO:0000149">
    <property type="term" value="F:SNARE binding"/>
    <property type="evidence" value="ECO:0007669"/>
    <property type="project" value="TreeGrafter"/>
</dbReference>
<feature type="region of interest" description="Disordered" evidence="4">
    <location>
        <begin position="521"/>
        <end position="561"/>
    </location>
</feature>
<protein>
    <recommendedName>
        <fullName evidence="2">Autophagy-related protein 14</fullName>
    </recommendedName>
</protein>
<name>A0A0C3RZD0_PHLG1</name>
<accession>A0A0C3RZD0</accession>
<dbReference type="PANTHER" id="PTHR15157">
    <property type="entry name" value="UV RADIATION RESISTANCE-ASSOCIATED GENE PROTEIN"/>
    <property type="match status" value="1"/>
</dbReference>
<sequence>MECQNCELKQRQFCCANCLKDEIESFKTDISRTATDRDAHIASAQRALITIVEPQRTRRADLKGGEERVREIWDGLSALRKANERSRERIRRLREDLANRRRMLAEANSITANSTPNPSPPHQTLPGSFPGQPFSSPPPTTRPILGHRRPSNSSSSNTPSPSRPPSSVSRNSQAFPGTPQAPRASAVHPKFGTPSTPSSHSPSSLQRPTPTAAATNDLNDQETARQIEEANWALTTLSDTIARARSGLVQELVEVFSVVEVGGRPPIGGKAGTKGEWTIGGLVLPVPGDMRRYPPDHINAVLTHTLHFLSLLSFYLGIKLPFEVVWSRSSTPPAGSVSSPAASPNLRGNGLLGVGTPWIGATKGSEHGGWARWSTKHPLHVSASPPPATDVSSQGSSPGKLGRPAAPGRSASSPVTSSAQAAVALDESQLEEPEAAGTASAGGASFTTALAMLLYDVCYAAHTQAVEVPLAQAGEVLGNLWAVCCSPELGRRSHATRPLLAAPTPPTFQLDFAQLLQATAANPSRARARTTGGNMKRPVRSEPERIVEEEDGWDLIDDVDT</sequence>
<feature type="region of interest" description="Disordered" evidence="4">
    <location>
        <begin position="377"/>
        <end position="442"/>
    </location>
</feature>
<gene>
    <name evidence="5" type="ORF">PHLGIDRAFT_336062</name>
</gene>
<evidence type="ECO:0000256" key="4">
    <source>
        <dbReference type="SAM" id="MobiDB-lite"/>
    </source>
</evidence>
<dbReference type="GO" id="GO:0032991">
    <property type="term" value="C:protein-containing complex"/>
    <property type="evidence" value="ECO:0007669"/>
    <property type="project" value="UniProtKB-ARBA"/>
</dbReference>
<proteinExistence type="inferred from homology"/>
<comment type="similarity">
    <text evidence="1">Belongs to the ATG14 family.</text>
</comment>
<evidence type="ECO:0000256" key="1">
    <source>
        <dbReference type="ARBA" id="ARBA00009574"/>
    </source>
</evidence>
<feature type="compositionally biased region" description="Low complexity" evidence="4">
    <location>
        <begin position="151"/>
        <end position="172"/>
    </location>
</feature>
<feature type="region of interest" description="Disordered" evidence="4">
    <location>
        <begin position="107"/>
        <end position="215"/>
    </location>
</feature>
<feature type="compositionally biased region" description="Polar residues" evidence="4">
    <location>
        <begin position="205"/>
        <end position="215"/>
    </location>
</feature>